<proteinExistence type="predicted"/>
<dbReference type="SUPFAM" id="SSF48726">
    <property type="entry name" value="Immunoglobulin"/>
    <property type="match status" value="1"/>
</dbReference>
<reference evidence="1 2" key="1">
    <citation type="journal article" date="2020" name="Nature">
        <title>Six reference-quality genomes reveal evolution of bat adaptations.</title>
        <authorList>
            <person name="Jebb D."/>
            <person name="Huang Z."/>
            <person name="Pippel M."/>
            <person name="Hughes G.M."/>
            <person name="Lavrichenko K."/>
            <person name="Devanna P."/>
            <person name="Winkler S."/>
            <person name="Jermiin L.S."/>
            <person name="Skirmuntt E.C."/>
            <person name="Katzourakis A."/>
            <person name="Burkitt-Gray L."/>
            <person name="Ray D.A."/>
            <person name="Sullivan K.A.M."/>
            <person name="Roscito J.G."/>
            <person name="Kirilenko B.M."/>
            <person name="Davalos L.M."/>
            <person name="Corthals A.P."/>
            <person name="Power M.L."/>
            <person name="Jones G."/>
            <person name="Ransome R.D."/>
            <person name="Dechmann D.K.N."/>
            <person name="Locatelli A.G."/>
            <person name="Puechmaille S.J."/>
            <person name="Fedrigo O."/>
            <person name="Jarvis E.D."/>
            <person name="Hiller M."/>
            <person name="Vernes S.C."/>
            <person name="Myers E.W."/>
            <person name="Teeling E.C."/>
        </authorList>
    </citation>
    <scope>NUCLEOTIDE SEQUENCE [LARGE SCALE GENOMIC DNA]</scope>
    <source>
        <strain evidence="1">MMolMol1</strain>
        <tissue evidence="1">Muscle</tissue>
    </source>
</reference>
<dbReference type="Proteomes" id="UP000550707">
    <property type="component" value="Unassembled WGS sequence"/>
</dbReference>
<dbReference type="InterPro" id="IPR036179">
    <property type="entry name" value="Ig-like_dom_sf"/>
</dbReference>
<evidence type="ECO:0000313" key="1">
    <source>
        <dbReference type="EMBL" id="KAF6481336.1"/>
    </source>
</evidence>
<dbReference type="AlphaFoldDB" id="A0A7J8I9J6"/>
<dbReference type="Gene3D" id="2.60.40.10">
    <property type="entry name" value="Immunoglobulins"/>
    <property type="match status" value="1"/>
</dbReference>
<keyword evidence="2" id="KW-1185">Reference proteome</keyword>
<accession>A0A7J8I9J6</accession>
<evidence type="ECO:0000313" key="2">
    <source>
        <dbReference type="Proteomes" id="UP000550707"/>
    </source>
</evidence>
<name>A0A7J8I9J6_MOLMO</name>
<dbReference type="EMBL" id="JACASF010000004">
    <property type="protein sequence ID" value="KAF6481336.1"/>
    <property type="molecule type" value="Genomic_DNA"/>
</dbReference>
<dbReference type="InterPro" id="IPR013783">
    <property type="entry name" value="Ig-like_fold"/>
</dbReference>
<dbReference type="CDD" id="cd00096">
    <property type="entry name" value="Ig"/>
    <property type="match status" value="1"/>
</dbReference>
<organism evidence="1 2">
    <name type="scientific">Molossus molossus</name>
    <name type="common">Pallas' mastiff bat</name>
    <name type="synonym">Vespertilio molossus</name>
    <dbReference type="NCBI Taxonomy" id="27622"/>
    <lineage>
        <taxon>Eukaryota</taxon>
        <taxon>Metazoa</taxon>
        <taxon>Chordata</taxon>
        <taxon>Craniata</taxon>
        <taxon>Vertebrata</taxon>
        <taxon>Euteleostomi</taxon>
        <taxon>Mammalia</taxon>
        <taxon>Eutheria</taxon>
        <taxon>Laurasiatheria</taxon>
        <taxon>Chiroptera</taxon>
        <taxon>Yangochiroptera</taxon>
        <taxon>Molossidae</taxon>
        <taxon>Molossus</taxon>
    </lineage>
</organism>
<sequence length="198" mass="21776">MCFAASAAGNASTLGKILVQGEPGRETGCWAPEPHPLQQPPRGCRHLDGAGGVLWTSDPGLGSHWWYKNGALLTPGNKYQTLSEPCSGLLMLEIRETSKEDLGYYECELVNQLGSIRGGVELCLQDPTLQAGEQRHRREHIAMVEVTEQETKVPKKTIIMFMEVATFTPEGVYPFSLRSEERQLPGTASPHYQGHTAQ</sequence>
<gene>
    <name evidence="1" type="ORF">HJG59_013447</name>
</gene>
<comment type="caution">
    <text evidence="1">The sequence shown here is derived from an EMBL/GenBank/DDBJ whole genome shotgun (WGS) entry which is preliminary data.</text>
</comment>
<protein>
    <submittedName>
        <fullName evidence="1">Uncharacterized protein</fullName>
    </submittedName>
</protein>